<reference evidence="2" key="1">
    <citation type="submission" date="2013-02" db="EMBL/GenBank/DDBJ databases">
        <authorList>
            <person name="Hughes D."/>
        </authorList>
    </citation>
    <scope>NUCLEOTIDE SEQUENCE</scope>
    <source>
        <strain>Durham</strain>
        <strain evidence="2">NC isolate 2 -- Noor lab</strain>
    </source>
</reference>
<dbReference type="EnsemblMetazoa" id="MESCA010267-RA">
    <property type="protein sequence ID" value="MESCA010267-PA"/>
    <property type="gene ID" value="MESCA010267"/>
</dbReference>
<dbReference type="HOGENOM" id="CLU_2123902_0_0_1"/>
<organism evidence="1 2">
    <name type="scientific">Megaselia scalaris</name>
    <name type="common">Humpbacked fly</name>
    <name type="synonym">Phora scalaris</name>
    <dbReference type="NCBI Taxonomy" id="36166"/>
    <lineage>
        <taxon>Eukaryota</taxon>
        <taxon>Metazoa</taxon>
        <taxon>Ecdysozoa</taxon>
        <taxon>Arthropoda</taxon>
        <taxon>Hexapoda</taxon>
        <taxon>Insecta</taxon>
        <taxon>Pterygota</taxon>
        <taxon>Neoptera</taxon>
        <taxon>Endopterygota</taxon>
        <taxon>Diptera</taxon>
        <taxon>Brachycera</taxon>
        <taxon>Muscomorpha</taxon>
        <taxon>Platypezoidea</taxon>
        <taxon>Phoridae</taxon>
        <taxon>Megaseliini</taxon>
        <taxon>Megaselia</taxon>
    </lineage>
</organism>
<proteinExistence type="predicted"/>
<accession>T1H236</accession>
<reference evidence="1" key="2">
    <citation type="submission" date="2015-06" db="UniProtKB">
        <authorList>
            <consortium name="EnsemblMetazoa"/>
        </authorList>
    </citation>
    <scope>IDENTIFICATION</scope>
</reference>
<dbReference type="AlphaFoldDB" id="T1H236"/>
<evidence type="ECO:0000313" key="2">
    <source>
        <dbReference type="Proteomes" id="UP000015102"/>
    </source>
</evidence>
<keyword evidence="2" id="KW-1185">Reference proteome</keyword>
<dbReference type="STRING" id="36166.T1H236"/>
<sequence length="114" mass="12715">MSGEDLEESYDKLINCDNNGLYKTATVIKIPENLSSNGLGNNLQPNPQKESLLGSFNKHLRHSIRAINESPSAITRLRNAKISSRRLRKRVIFKTGDCNVVRETLQSDDAGTCK</sequence>
<protein>
    <submittedName>
        <fullName evidence="1">Uncharacterized protein</fullName>
    </submittedName>
</protein>
<name>T1H236_MEGSC</name>
<dbReference type="Proteomes" id="UP000015102">
    <property type="component" value="Unassembled WGS sequence"/>
</dbReference>
<evidence type="ECO:0000313" key="1">
    <source>
        <dbReference type="EnsemblMetazoa" id="MESCA010267-PA"/>
    </source>
</evidence>
<dbReference type="EMBL" id="CAQQ02197478">
    <property type="status" value="NOT_ANNOTATED_CDS"/>
    <property type="molecule type" value="Genomic_DNA"/>
</dbReference>